<protein>
    <recommendedName>
        <fullName evidence="6">VWA-like domain-containing protein</fullName>
    </recommendedName>
</protein>
<evidence type="ECO:0000313" key="4">
    <source>
        <dbReference type="EMBL" id="HFC03814.1"/>
    </source>
</evidence>
<feature type="domain" description="Putative metallopeptidase" evidence="3">
    <location>
        <begin position="10"/>
        <end position="250"/>
    </location>
</feature>
<evidence type="ECO:0008006" key="6">
    <source>
        <dbReference type="Google" id="ProtNLM"/>
    </source>
</evidence>
<dbReference type="PANTHER" id="PTHR38730:SF1">
    <property type="entry name" value="SLL7028 PROTEIN"/>
    <property type="match status" value="1"/>
</dbReference>
<dbReference type="PANTHER" id="PTHR38730">
    <property type="entry name" value="SLL7028 PROTEIN"/>
    <property type="match status" value="1"/>
</dbReference>
<evidence type="ECO:0000259" key="2">
    <source>
        <dbReference type="Pfam" id="PF09967"/>
    </source>
</evidence>
<feature type="compositionally biased region" description="Basic and acidic residues" evidence="1">
    <location>
        <begin position="150"/>
        <end position="177"/>
    </location>
</feature>
<dbReference type="Pfam" id="PF13203">
    <property type="entry name" value="DUF2201_N"/>
    <property type="match status" value="1"/>
</dbReference>
<feature type="domain" description="VWA-like" evidence="2">
    <location>
        <begin position="265"/>
        <end position="386"/>
    </location>
</feature>
<evidence type="ECO:0000259" key="3">
    <source>
        <dbReference type="Pfam" id="PF13203"/>
    </source>
</evidence>
<dbReference type="InterPro" id="IPR036465">
    <property type="entry name" value="vWFA_dom_sf"/>
</dbReference>
<name>A0A7V2SJ46_9BACT</name>
<dbReference type="AlphaFoldDB" id="A0A7V2SJ46"/>
<reference evidence="4" key="1">
    <citation type="journal article" date="2020" name="mSystems">
        <title>Genome- and Community-Level Interaction Insights into Carbon Utilization and Element Cycling Functions of Hydrothermarchaeota in Hydrothermal Sediment.</title>
        <authorList>
            <person name="Zhou Z."/>
            <person name="Liu Y."/>
            <person name="Xu W."/>
            <person name="Pan J."/>
            <person name="Luo Z.H."/>
            <person name="Li M."/>
        </authorList>
    </citation>
    <scope>NUCLEOTIDE SEQUENCE [LARGE SCALE GENOMIC DNA]</scope>
    <source>
        <strain evidence="4">HyVt-513</strain>
    </source>
</reference>
<dbReference type="InterPro" id="IPR018698">
    <property type="entry name" value="VWA-like_dom"/>
</dbReference>
<dbReference type="InterPro" id="IPR025154">
    <property type="entry name" value="Put_metallopeptidase_dom"/>
</dbReference>
<feature type="compositionally biased region" description="Acidic residues" evidence="1">
    <location>
        <begin position="136"/>
        <end position="148"/>
    </location>
</feature>
<gene>
    <name evidence="4" type="ORF">ENJ74_02965</name>
</gene>
<dbReference type="Pfam" id="PF09967">
    <property type="entry name" value="DUF2201"/>
    <property type="match status" value="1"/>
</dbReference>
<organism evidence="4 5">
    <name type="scientific">Nitratifractor salsuginis</name>
    <dbReference type="NCBI Taxonomy" id="269261"/>
    <lineage>
        <taxon>Bacteria</taxon>
        <taxon>Pseudomonadati</taxon>
        <taxon>Campylobacterota</taxon>
        <taxon>Epsilonproteobacteria</taxon>
        <taxon>Campylobacterales</taxon>
        <taxon>Sulfurovaceae</taxon>
        <taxon>Nitratifractor</taxon>
    </lineage>
</organism>
<comment type="caution">
    <text evidence="4">The sequence shown here is derived from an EMBL/GenBank/DDBJ whole genome shotgun (WGS) entry which is preliminary data.</text>
</comment>
<evidence type="ECO:0000313" key="5">
    <source>
        <dbReference type="Proteomes" id="UP000885722"/>
    </source>
</evidence>
<evidence type="ECO:0000256" key="1">
    <source>
        <dbReference type="SAM" id="MobiDB-lite"/>
    </source>
</evidence>
<dbReference type="EMBL" id="DRNO01000199">
    <property type="protein sequence ID" value="HFC03814.1"/>
    <property type="molecule type" value="Genomic_DNA"/>
</dbReference>
<feature type="region of interest" description="Disordered" evidence="1">
    <location>
        <begin position="136"/>
        <end position="185"/>
    </location>
</feature>
<sequence>MKQSPREQERWERVRARLMTEAPYFGHVAATLTLAASEDLPTFQSRGETLRYNPSWLAELEEGERMAVLANAAMHRVLWHENRGEGRQRRLWELATDYAVNALLAENGFELPLQARYDARYRGMYAEEIYAELLESMETEESEAEANEAETPHDEAPTSREDRFPARQQTGEKRESLSGEESTTEALDRAFLEQIFARMEREGALPEGLERLVPRYFAHRLDWRQRLWRYLDAMLKSSYSFAPPNLKHLYRGIALPRLDSETLRIAVAIDSSGSVDEQSLGRFLAELEEILLHFPDYRIDLLVADSKIRFHRELAPGERLGSILVGGGHTDFRPVFDYIERRLEPPKLLIYFTDAQGTFPERAPLYEVLWVLNREGEVPFGEKILLEG</sequence>
<dbReference type="Proteomes" id="UP000885722">
    <property type="component" value="Unassembled WGS sequence"/>
</dbReference>
<accession>A0A7V2SJ46</accession>
<proteinExistence type="predicted"/>
<dbReference type="SUPFAM" id="SSF53300">
    <property type="entry name" value="vWA-like"/>
    <property type="match status" value="1"/>
</dbReference>